<feature type="compositionally biased region" description="Basic and acidic residues" evidence="1">
    <location>
        <begin position="594"/>
        <end position="605"/>
    </location>
</feature>
<feature type="compositionally biased region" description="Low complexity" evidence="1">
    <location>
        <begin position="390"/>
        <end position="408"/>
    </location>
</feature>
<dbReference type="EMBL" id="JABANM010013840">
    <property type="protein sequence ID" value="KAF4733683.1"/>
    <property type="molecule type" value="Genomic_DNA"/>
</dbReference>
<protein>
    <submittedName>
        <fullName evidence="2">Uncharacterized protein</fullName>
    </submittedName>
</protein>
<name>A0A7J6SLJ2_PEROL</name>
<evidence type="ECO:0000313" key="2">
    <source>
        <dbReference type="EMBL" id="KAF4733683.1"/>
    </source>
</evidence>
<reference evidence="2 3" key="1">
    <citation type="submission" date="2020-04" db="EMBL/GenBank/DDBJ databases">
        <title>Perkinsus olseni comparative genomics.</title>
        <authorList>
            <person name="Bogema D.R."/>
        </authorList>
    </citation>
    <scope>NUCLEOTIDE SEQUENCE [LARGE SCALE GENOMIC DNA]</scope>
    <source>
        <strain evidence="2">ATCC PRA-205</strain>
    </source>
</reference>
<evidence type="ECO:0000313" key="3">
    <source>
        <dbReference type="Proteomes" id="UP000574390"/>
    </source>
</evidence>
<feature type="region of interest" description="Disordered" evidence="1">
    <location>
        <begin position="390"/>
        <end position="412"/>
    </location>
</feature>
<comment type="caution">
    <text evidence="2">The sequence shown here is derived from an EMBL/GenBank/DDBJ whole genome shotgun (WGS) entry which is preliminary data.</text>
</comment>
<feature type="non-terminal residue" evidence="2">
    <location>
        <position position="1"/>
    </location>
</feature>
<feature type="non-terminal residue" evidence="2">
    <location>
        <position position="623"/>
    </location>
</feature>
<organism evidence="2 3">
    <name type="scientific">Perkinsus olseni</name>
    <name type="common">Perkinsus atlanticus</name>
    <dbReference type="NCBI Taxonomy" id="32597"/>
    <lineage>
        <taxon>Eukaryota</taxon>
        <taxon>Sar</taxon>
        <taxon>Alveolata</taxon>
        <taxon>Perkinsozoa</taxon>
        <taxon>Perkinsea</taxon>
        <taxon>Perkinsida</taxon>
        <taxon>Perkinsidae</taxon>
        <taxon>Perkinsus</taxon>
    </lineage>
</organism>
<gene>
    <name evidence="2" type="ORF">FOZ62_028574</name>
</gene>
<accession>A0A7J6SLJ2</accession>
<feature type="compositionally biased region" description="Polar residues" evidence="1">
    <location>
        <begin position="553"/>
        <end position="562"/>
    </location>
</feature>
<feature type="compositionally biased region" description="Basic and acidic residues" evidence="1">
    <location>
        <begin position="523"/>
        <end position="551"/>
    </location>
</feature>
<proteinExistence type="predicted"/>
<dbReference type="AlphaFoldDB" id="A0A7J6SLJ2"/>
<evidence type="ECO:0000256" key="1">
    <source>
        <dbReference type="SAM" id="MobiDB-lite"/>
    </source>
</evidence>
<sequence>LHGGAAVRAPHSPCRHDNSSGWGDFSLVGAWELAGASHARVAEQHHRGANSILLRLSRAVESCFGSLDVDCTNRMAKAYGWELSMQEWILSTPFGVPAHVHLHTLPVGDWLDALPNVTSESIWRRIGEEIRIVEKYTPEEQHPILVVSDSCEVAGMVDPRTQHVLLYEDSSDSDQLHGCPPDTKVVRHDELPDDVTDVVALGRAEAAPVDTLLSLEAKVKPGGVFVSCCITTATEAPVMAQLLRHRNGGEVYIAPPGVFWWEQTVLRLLTLEGFEALPFRVSVPPTAAGGVFSALADFVSDQGTLNAMRSPAAREASEGAADLVPPMKLNSRFISRIALRRAATLIRDQHGEGVKEASLGGLSVEDRFYENLRLLTHSLSHYHCALTTAPSSTAPSTLGTGGLTSSTGCHRPATAPAAEGVIMDILASSTVKSDEELNRRLDDLVASSACDVTPTVNRSGSLDILMGRNRDKDSYTRSPSSGGITLGLLQEGQHSDHYTPRAPRLPGYPDPPPDEWGDWDEYRDDRDPGYRVRDVEEGELMREIAQKERRSAGRSTSHQDYPSSFDRRDPSAEATTGMDDDELLLAHSAAASTIDKDPAASRSSDHSSGTAGDESLVPGLPLG</sequence>
<feature type="compositionally biased region" description="Acidic residues" evidence="1">
    <location>
        <begin position="512"/>
        <end position="522"/>
    </location>
</feature>
<feature type="region of interest" description="Disordered" evidence="1">
    <location>
        <begin position="493"/>
        <end position="623"/>
    </location>
</feature>
<dbReference type="Proteomes" id="UP000574390">
    <property type="component" value="Unassembled WGS sequence"/>
</dbReference>